<keyword evidence="2 4" id="KW-0378">Hydrolase</keyword>
<dbReference type="PANTHER" id="PTHR31263:SF0">
    <property type="entry name" value="CELLULASE FAMILY PROTEIN (AFU_ORTHOLOGUE AFUA_5G14560)"/>
    <property type="match status" value="1"/>
</dbReference>
<evidence type="ECO:0000259" key="6">
    <source>
        <dbReference type="Pfam" id="PF00150"/>
    </source>
</evidence>
<dbReference type="PANTHER" id="PTHR31263">
    <property type="entry name" value="CELLULASE FAMILY PROTEIN (AFU_ORTHOLOGUE AFUA_5G14560)"/>
    <property type="match status" value="1"/>
</dbReference>
<proteinExistence type="evidence at transcript level"/>
<dbReference type="CAZy" id="GH5">
    <property type="family name" value="Glycoside Hydrolase Family 5"/>
</dbReference>
<evidence type="ECO:0000313" key="7">
    <source>
        <dbReference type="EMBL" id="ABR17494.1"/>
    </source>
</evidence>
<comment type="similarity">
    <text evidence="1 4">Belongs to the glycosyl hydrolase 5 (cellulase A) family.</text>
</comment>
<feature type="signal peptide" evidence="5">
    <location>
        <begin position="1"/>
        <end position="23"/>
    </location>
</feature>
<evidence type="ECO:0000256" key="1">
    <source>
        <dbReference type="ARBA" id="ARBA00005641"/>
    </source>
</evidence>
<evidence type="ECO:0000256" key="4">
    <source>
        <dbReference type="RuleBase" id="RU361153"/>
    </source>
</evidence>
<sequence>MATKIWMFSAFIFLLCFVGPALSGSLAVKSRWIVDETGGTRVKLACVNWVSHLQPMVTEGLSRQPLKYITSTIVSQGFNCVRLTWATFMVTNPANRNLTVQDSLNSLNLSDAAAAMAVSNPEFLDLTLMDSYKRVVAGLGEAGLMVILDNHISRPQWCCGYNDGNGFFGDADFDPGVWIQGLSAMATAFKGTAAVVGMSLRNELRGSRANAADWYKYMQQGAQAVHDANPDVLVIMSGLNYAADLKFLASKPVSLEFTNKIVYEMHWYSFTDGKAWENMPANKLCGTVTARVNDHTAFVAKTLSPPAPLFISEFGIDERGSNVGDNRFINCFLAFAAEGDFDWALWTLQGSYYLRNGQPGFEETYGIFNGRWDDLRDPPFVSRLKSLQKPFQESFSSSEPLYKTLYHPATGLCLATSGEGGLKLDSCDSPTLFEYKSPQGAFTLSDESSTCIAAKGPGLAAELSTQCAASNSKWQRVSSSNLQVSVTLSVNGTSQMLCLDGKSSPQVLTNDCICLKDSDCRKDENPEMQWFKLITTNRKGSSS</sequence>
<name>B8LPB4_PICSI</name>
<dbReference type="EMBL" id="EF677687">
    <property type="protein sequence ID" value="ABR17494.1"/>
    <property type="molecule type" value="mRNA"/>
</dbReference>
<feature type="domain" description="Glycoside hydrolase family 5" evidence="6">
    <location>
        <begin position="65"/>
        <end position="349"/>
    </location>
</feature>
<dbReference type="Pfam" id="PF00150">
    <property type="entry name" value="Cellulase"/>
    <property type="match status" value="1"/>
</dbReference>
<dbReference type="InterPro" id="IPR001547">
    <property type="entry name" value="Glyco_hydro_5"/>
</dbReference>
<dbReference type="SUPFAM" id="SSF51445">
    <property type="entry name" value="(Trans)glycosidases"/>
    <property type="match status" value="1"/>
</dbReference>
<feature type="chain" id="PRO_5002874387" description="Glycoside hydrolase family 5 domain-containing protein" evidence="5">
    <location>
        <begin position="24"/>
        <end position="543"/>
    </location>
</feature>
<keyword evidence="3 4" id="KW-0326">Glycosidase</keyword>
<evidence type="ECO:0000256" key="5">
    <source>
        <dbReference type="SAM" id="SignalP"/>
    </source>
</evidence>
<protein>
    <recommendedName>
        <fullName evidence="6">Glycoside hydrolase family 5 domain-containing protein</fullName>
    </recommendedName>
</protein>
<organism evidence="7">
    <name type="scientific">Picea sitchensis</name>
    <name type="common">Sitka spruce</name>
    <name type="synonym">Pinus sitchensis</name>
    <dbReference type="NCBI Taxonomy" id="3332"/>
    <lineage>
        <taxon>Eukaryota</taxon>
        <taxon>Viridiplantae</taxon>
        <taxon>Streptophyta</taxon>
        <taxon>Embryophyta</taxon>
        <taxon>Tracheophyta</taxon>
        <taxon>Spermatophyta</taxon>
        <taxon>Pinopsida</taxon>
        <taxon>Pinidae</taxon>
        <taxon>Conifers I</taxon>
        <taxon>Pinales</taxon>
        <taxon>Pinaceae</taxon>
        <taxon>Picea</taxon>
    </lineage>
</organism>
<dbReference type="GO" id="GO:0004553">
    <property type="term" value="F:hydrolase activity, hydrolyzing O-glycosyl compounds"/>
    <property type="evidence" value="ECO:0007669"/>
    <property type="project" value="InterPro"/>
</dbReference>
<accession>B8LPB4</accession>
<evidence type="ECO:0000256" key="2">
    <source>
        <dbReference type="ARBA" id="ARBA00022801"/>
    </source>
</evidence>
<dbReference type="Gene3D" id="3.20.20.80">
    <property type="entry name" value="Glycosidases"/>
    <property type="match status" value="1"/>
</dbReference>
<reference evidence="7" key="1">
    <citation type="submission" date="2007-06" db="EMBL/GenBank/DDBJ databases">
        <title>Full length cDNA sequences from Sitka Spruce (Picea sitchensis).</title>
        <authorList>
            <person name="Ralph S.G."/>
            <person name="Chun H.E."/>
            <person name="Liao N."/>
            <person name="Ali J."/>
            <person name="Reid K."/>
            <person name="Kolosova N."/>
            <person name="Cooper N."/>
            <person name="Cullis C."/>
            <person name="Jancsik S."/>
            <person name="Moore R."/>
            <person name="Mayo M."/>
            <person name="Wagner S."/>
            <person name="Holt R.A."/>
            <person name="Jones S.J.M."/>
            <person name="Marra M.A."/>
            <person name="Ritland C.E."/>
            <person name="Ritland K."/>
            <person name="Bohlmann J."/>
        </authorList>
    </citation>
    <scope>NUCLEOTIDE SEQUENCE</scope>
    <source>
        <tissue evidence="7">Green portion of the leader tissue</tissue>
    </source>
</reference>
<keyword evidence="5" id="KW-0732">Signal</keyword>
<evidence type="ECO:0000256" key="3">
    <source>
        <dbReference type="ARBA" id="ARBA00023295"/>
    </source>
</evidence>
<dbReference type="AlphaFoldDB" id="B8LPB4"/>
<dbReference type="GO" id="GO:0000272">
    <property type="term" value="P:polysaccharide catabolic process"/>
    <property type="evidence" value="ECO:0007669"/>
    <property type="project" value="InterPro"/>
</dbReference>
<dbReference type="InterPro" id="IPR017853">
    <property type="entry name" value="GH"/>
</dbReference>